<comment type="caution">
    <text evidence="2">The sequence shown here is derived from an EMBL/GenBank/DDBJ whole genome shotgun (WGS) entry which is preliminary data.</text>
</comment>
<dbReference type="PROSITE" id="PS51186">
    <property type="entry name" value="GNAT"/>
    <property type="match status" value="1"/>
</dbReference>
<evidence type="ECO:0000313" key="3">
    <source>
        <dbReference type="Proteomes" id="UP000566819"/>
    </source>
</evidence>
<reference evidence="2 3" key="1">
    <citation type="submission" date="2020-03" db="EMBL/GenBank/DDBJ databases">
        <title>Draft Genome Sequence of Cudoniella acicularis.</title>
        <authorList>
            <person name="Buettner E."/>
            <person name="Kellner H."/>
        </authorList>
    </citation>
    <scope>NUCLEOTIDE SEQUENCE [LARGE SCALE GENOMIC DNA]</scope>
    <source>
        <strain evidence="2 3">DSM 108380</strain>
    </source>
</reference>
<organism evidence="2 3">
    <name type="scientific">Cudoniella acicularis</name>
    <dbReference type="NCBI Taxonomy" id="354080"/>
    <lineage>
        <taxon>Eukaryota</taxon>
        <taxon>Fungi</taxon>
        <taxon>Dikarya</taxon>
        <taxon>Ascomycota</taxon>
        <taxon>Pezizomycotina</taxon>
        <taxon>Leotiomycetes</taxon>
        <taxon>Helotiales</taxon>
        <taxon>Tricladiaceae</taxon>
        <taxon>Cudoniella</taxon>
    </lineage>
</organism>
<dbReference type="PANTHER" id="PTHR43305:SF1">
    <property type="entry name" value="FAMILY N-ACETYLTRANSFERASE, PUTATIVE (AFU_ORTHOLOGUE AFUA_2G01380)-RELATED"/>
    <property type="match status" value="1"/>
</dbReference>
<accession>A0A8H4VN92</accession>
<keyword evidence="3" id="KW-1185">Reference proteome</keyword>
<dbReference type="InterPro" id="IPR052777">
    <property type="entry name" value="Acetyltransferase_Enz"/>
</dbReference>
<dbReference type="Proteomes" id="UP000566819">
    <property type="component" value="Unassembled WGS sequence"/>
</dbReference>
<dbReference type="CDD" id="cd04301">
    <property type="entry name" value="NAT_SF"/>
    <property type="match status" value="1"/>
</dbReference>
<sequence>MSTPPKFHIKQATTPSDLTAIRTLFTSYATSLGIDLTFQNFTSELSSLPGLYAPPTGSLLLALSTQNDNDNEAIGCVALRPLKPPITNTCTSPKKCCEMKRLYCTPSSRGLGVGKALMREIIREAERLGYEEVRLDTLPSMESARGMYRGAGFEETEAYYETPLEGTIFLAKKLGGGR</sequence>
<dbReference type="GO" id="GO:0016747">
    <property type="term" value="F:acyltransferase activity, transferring groups other than amino-acyl groups"/>
    <property type="evidence" value="ECO:0007669"/>
    <property type="project" value="InterPro"/>
</dbReference>
<gene>
    <name evidence="2" type="ORF">G7Y89_g15194</name>
</gene>
<dbReference type="OrthoDB" id="41532at2759"/>
<dbReference type="AlphaFoldDB" id="A0A8H4VN92"/>
<dbReference type="Gene3D" id="3.40.630.30">
    <property type="match status" value="1"/>
</dbReference>
<feature type="domain" description="N-acetyltransferase" evidence="1">
    <location>
        <begin position="7"/>
        <end position="175"/>
    </location>
</feature>
<dbReference type="Pfam" id="PF00583">
    <property type="entry name" value="Acetyltransf_1"/>
    <property type="match status" value="1"/>
</dbReference>
<proteinExistence type="predicted"/>
<dbReference type="PANTHER" id="PTHR43305">
    <property type="entry name" value="FAMILY N-ACETYLTRANSFERASE, PUTATIVE (AFU_ORTHOLOGUE AFUA_2G01380)-RELATED"/>
    <property type="match status" value="1"/>
</dbReference>
<name>A0A8H4VN92_9HELO</name>
<dbReference type="InterPro" id="IPR016181">
    <property type="entry name" value="Acyl_CoA_acyltransferase"/>
</dbReference>
<dbReference type="SUPFAM" id="SSF55729">
    <property type="entry name" value="Acyl-CoA N-acyltransferases (Nat)"/>
    <property type="match status" value="1"/>
</dbReference>
<evidence type="ECO:0000259" key="1">
    <source>
        <dbReference type="PROSITE" id="PS51186"/>
    </source>
</evidence>
<evidence type="ECO:0000313" key="2">
    <source>
        <dbReference type="EMBL" id="KAF4616213.1"/>
    </source>
</evidence>
<protein>
    <recommendedName>
        <fullName evidence="1">N-acetyltransferase domain-containing protein</fullName>
    </recommendedName>
</protein>
<dbReference type="InterPro" id="IPR000182">
    <property type="entry name" value="GNAT_dom"/>
</dbReference>
<dbReference type="EMBL" id="JAAMPI010002253">
    <property type="protein sequence ID" value="KAF4616213.1"/>
    <property type="molecule type" value="Genomic_DNA"/>
</dbReference>